<accession>A0A1X7VAL0</accession>
<name>A0A1X7VAL0_AMPQE</name>
<protein>
    <submittedName>
        <fullName evidence="1">Uncharacterized protein</fullName>
    </submittedName>
</protein>
<sequence>MLNYEMCRMSYPHVMNVCVLKDKIVTVKPRRHPVPVHSLWHHIGIDFIGPISPTSRVAIVTY</sequence>
<dbReference type="EnsemblMetazoa" id="Aqu2.1.37340_001">
    <property type="protein sequence ID" value="Aqu2.1.37340_001"/>
    <property type="gene ID" value="Aqu2.1.37340"/>
</dbReference>
<evidence type="ECO:0000313" key="1">
    <source>
        <dbReference type="EnsemblMetazoa" id="Aqu2.1.37340_001"/>
    </source>
</evidence>
<reference evidence="1" key="1">
    <citation type="submission" date="2017-05" db="UniProtKB">
        <authorList>
            <consortium name="EnsemblMetazoa"/>
        </authorList>
    </citation>
    <scope>IDENTIFICATION</scope>
</reference>
<proteinExistence type="predicted"/>
<dbReference type="AlphaFoldDB" id="A0A1X7VAL0"/>
<dbReference type="InParanoid" id="A0A1X7VAL0"/>
<organism evidence="1">
    <name type="scientific">Amphimedon queenslandica</name>
    <name type="common">Sponge</name>
    <dbReference type="NCBI Taxonomy" id="400682"/>
    <lineage>
        <taxon>Eukaryota</taxon>
        <taxon>Metazoa</taxon>
        <taxon>Porifera</taxon>
        <taxon>Demospongiae</taxon>
        <taxon>Heteroscleromorpha</taxon>
        <taxon>Haplosclerida</taxon>
        <taxon>Niphatidae</taxon>
        <taxon>Amphimedon</taxon>
    </lineage>
</organism>